<dbReference type="Pfam" id="PF13481">
    <property type="entry name" value="AAA_25"/>
    <property type="match status" value="1"/>
</dbReference>
<name>A0A2K9NBB9_9PROT</name>
<dbReference type="Proteomes" id="UP000234752">
    <property type="component" value="Chromosome eg_1"/>
</dbReference>
<dbReference type="OrthoDB" id="34187at2"/>
<reference evidence="1 2" key="1">
    <citation type="submission" date="2017-12" db="EMBL/GenBank/DDBJ databases">
        <title>Genomes of bacteria within cyanobacterial aggregates.</title>
        <authorList>
            <person name="Cai H."/>
        </authorList>
    </citation>
    <scope>NUCLEOTIDE SEQUENCE [LARGE SCALE GENOMIC DNA]</scope>
    <source>
        <strain evidence="1 2">TH16</strain>
    </source>
</reference>
<gene>
    <name evidence="1" type="ORF">C0V82_08705</name>
</gene>
<sequence length="323" mass="35269">MNDAIANAIHGAGEFHDPLTRPLTVLTAAEFAALNLPPREYLIKPWLPAKGLAMVYARPGVGKTWFALSAAYAIATGGNFLSFSAPAPKRVLYLDGEMPSEAVRDRLADIMNASNLKPPSDDYFRILSADRNEFGLPDLSDPDGQTAIAPHVETADLIVVDNISTLVRHGRENEAESWQPIQDWALHQRRCGRSVLFVHHSGKTGAQRGTSKREDVLDTVICLKRPDGYESSQGARFEVHFDKARGLFGKDAEPFEAICSVNRGKAVWSTSAIVKADLKRIEPLFAAGMSVRQIAEETGLSKSKVDRLVKQLPATSKLPPSDA</sequence>
<evidence type="ECO:0000313" key="1">
    <source>
        <dbReference type="EMBL" id="AUN30302.1"/>
    </source>
</evidence>
<dbReference type="KEGG" id="ncb:C0V82_08705"/>
<dbReference type="SMART" id="SM00382">
    <property type="entry name" value="AAA"/>
    <property type="match status" value="1"/>
</dbReference>
<proteinExistence type="predicted"/>
<dbReference type="SUPFAM" id="SSF52540">
    <property type="entry name" value="P-loop containing nucleoside triphosphate hydrolases"/>
    <property type="match status" value="1"/>
</dbReference>
<dbReference type="Gene3D" id="3.40.50.300">
    <property type="entry name" value="P-loop containing nucleotide triphosphate hydrolases"/>
    <property type="match status" value="1"/>
</dbReference>
<organism evidence="1 2">
    <name type="scientific">Niveispirillum cyanobacteriorum</name>
    <dbReference type="NCBI Taxonomy" id="1612173"/>
    <lineage>
        <taxon>Bacteria</taxon>
        <taxon>Pseudomonadati</taxon>
        <taxon>Pseudomonadota</taxon>
        <taxon>Alphaproteobacteria</taxon>
        <taxon>Rhodospirillales</taxon>
        <taxon>Azospirillaceae</taxon>
        <taxon>Niveispirillum</taxon>
    </lineage>
</organism>
<dbReference type="AlphaFoldDB" id="A0A2K9NBB9"/>
<protein>
    <submittedName>
        <fullName evidence="1">RNA polymerase subunit sigma-70</fullName>
    </submittedName>
</protein>
<dbReference type="InterPro" id="IPR003593">
    <property type="entry name" value="AAA+_ATPase"/>
</dbReference>
<accession>A0A2K9NBB9</accession>
<evidence type="ECO:0000313" key="2">
    <source>
        <dbReference type="Proteomes" id="UP000234752"/>
    </source>
</evidence>
<dbReference type="RefSeq" id="WP_102111994.1">
    <property type="nucleotide sequence ID" value="NZ_BMGN01000002.1"/>
</dbReference>
<dbReference type="EMBL" id="CP025611">
    <property type="protein sequence ID" value="AUN30302.1"/>
    <property type="molecule type" value="Genomic_DNA"/>
</dbReference>
<keyword evidence="2" id="KW-1185">Reference proteome</keyword>
<dbReference type="InterPro" id="IPR027417">
    <property type="entry name" value="P-loop_NTPase"/>
</dbReference>